<dbReference type="KEGG" id="dmm:dnm_098780"/>
<organism evidence="2 3">
    <name type="scientific">Desulfonema magnum</name>
    <dbReference type="NCBI Taxonomy" id="45655"/>
    <lineage>
        <taxon>Bacteria</taxon>
        <taxon>Pseudomonadati</taxon>
        <taxon>Thermodesulfobacteriota</taxon>
        <taxon>Desulfobacteria</taxon>
        <taxon>Desulfobacterales</taxon>
        <taxon>Desulfococcaceae</taxon>
        <taxon>Desulfonema</taxon>
    </lineage>
</organism>
<feature type="region of interest" description="Disordered" evidence="1">
    <location>
        <begin position="1"/>
        <end position="40"/>
    </location>
</feature>
<dbReference type="Proteomes" id="UP000663722">
    <property type="component" value="Chromosome"/>
</dbReference>
<dbReference type="AlphaFoldDB" id="A0A975BY67"/>
<feature type="compositionally biased region" description="Polar residues" evidence="1">
    <location>
        <begin position="1"/>
        <end position="10"/>
    </location>
</feature>
<sequence length="40" mass="4522">MTYFLFQSTPPVRGATELKEERPNPARFQSTPPVRGATRS</sequence>
<evidence type="ECO:0000313" key="3">
    <source>
        <dbReference type="Proteomes" id="UP000663722"/>
    </source>
</evidence>
<protein>
    <submittedName>
        <fullName evidence="2">Uncharacterized protein</fullName>
    </submittedName>
</protein>
<keyword evidence="3" id="KW-1185">Reference proteome</keyword>
<gene>
    <name evidence="2" type="ORF">dnm_098780</name>
</gene>
<accession>A0A975BY67</accession>
<proteinExistence type="predicted"/>
<evidence type="ECO:0000256" key="1">
    <source>
        <dbReference type="SAM" id="MobiDB-lite"/>
    </source>
</evidence>
<name>A0A975BY67_9BACT</name>
<dbReference type="EMBL" id="CP061800">
    <property type="protein sequence ID" value="QTA93770.1"/>
    <property type="molecule type" value="Genomic_DNA"/>
</dbReference>
<reference evidence="2" key="1">
    <citation type="journal article" date="2021" name="Microb. Physiol.">
        <title>Proteogenomic Insights into the Physiology of Marine, Sulfate-Reducing, Filamentous Desulfonema limicola and Desulfonema magnum.</title>
        <authorList>
            <person name="Schnaars V."/>
            <person name="Wohlbrand L."/>
            <person name="Scheve S."/>
            <person name="Hinrichs C."/>
            <person name="Reinhardt R."/>
            <person name="Rabus R."/>
        </authorList>
    </citation>
    <scope>NUCLEOTIDE SEQUENCE</scope>
    <source>
        <strain evidence="2">4be13</strain>
    </source>
</reference>
<evidence type="ECO:0000313" key="2">
    <source>
        <dbReference type="EMBL" id="QTA93770.1"/>
    </source>
</evidence>